<feature type="domain" description="Tetrapyrrole methylase" evidence="9">
    <location>
        <begin position="4"/>
        <end position="213"/>
    </location>
</feature>
<proteinExistence type="inferred from homology"/>
<dbReference type="Gene3D" id="3.40.1010.10">
    <property type="entry name" value="Cobalt-precorrin-4 Transmethylase, Domain 1"/>
    <property type="match status" value="1"/>
</dbReference>
<evidence type="ECO:0000259" key="9">
    <source>
        <dbReference type="Pfam" id="PF00590"/>
    </source>
</evidence>
<evidence type="ECO:0000256" key="6">
    <source>
        <dbReference type="ARBA" id="ARBA00023244"/>
    </source>
</evidence>
<comment type="pathway">
    <text evidence="7">Porphyrin-containing compound metabolism; siroheme biosynthesis; precorrin-2 from uroporphyrinogen III: step 1/1.</text>
</comment>
<dbReference type="FunFam" id="3.40.1010.10:FF:000001">
    <property type="entry name" value="Siroheme synthase"/>
    <property type="match status" value="1"/>
</dbReference>
<dbReference type="InterPro" id="IPR035996">
    <property type="entry name" value="4pyrrol_Methylase_sf"/>
</dbReference>
<evidence type="ECO:0000256" key="5">
    <source>
        <dbReference type="ARBA" id="ARBA00022691"/>
    </source>
</evidence>
<reference evidence="10" key="1">
    <citation type="journal article" date="2023" name="Comput. Struct. Biotechnol. J.">
        <title>Discovery of a novel marine Bacteroidetes with a rich repertoire of carbohydrate-active enzymes.</title>
        <authorList>
            <person name="Chen B."/>
            <person name="Liu G."/>
            <person name="Chen Q."/>
            <person name="Wang H."/>
            <person name="Liu L."/>
            <person name="Tang K."/>
        </authorList>
    </citation>
    <scope>NUCLEOTIDE SEQUENCE</scope>
    <source>
        <strain evidence="10">TK19036</strain>
    </source>
</reference>
<dbReference type="CDD" id="cd11642">
    <property type="entry name" value="SUMT"/>
    <property type="match status" value="1"/>
</dbReference>
<evidence type="ECO:0000256" key="4">
    <source>
        <dbReference type="ARBA" id="ARBA00022679"/>
    </source>
</evidence>
<comment type="similarity">
    <text evidence="1 8">Belongs to the precorrin methyltransferase family.</text>
</comment>
<sequence>MNPRLTLVGAGPGDEELITLKGIRALETADVVLYDALANPALLRYAPVEAEKIFVGKRAGLHQVQQRSINQLIVQYAHSHGHVVRLKGGDPFVFGRGQEEKEYALKHGLEVAIVPGVSSALAVPATNEIPLTSRGASDSFWVVTGTTRSGTLSKDMTLAAQSSATVVILMGMKQLAAITKLFTQHRGSEEPIAIIQNGTCPDERSAIGRLSSIEQIVREKELSSPAIIVIGAVVTKHWASVQHQVGGLTKPMP</sequence>
<reference evidence="10" key="2">
    <citation type="journal article" date="2024" name="Antonie Van Leeuwenhoek">
        <title>Roseihalotalea indica gen. nov., sp. nov., a halophilic Bacteroidetes from mesopelagic Southwest Indian Ocean with higher carbohydrate metabolic potential.</title>
        <authorList>
            <person name="Chen B."/>
            <person name="Zhang M."/>
            <person name="Lin D."/>
            <person name="Ye J."/>
            <person name="Tang K."/>
        </authorList>
    </citation>
    <scope>NUCLEOTIDE SEQUENCE</scope>
    <source>
        <strain evidence="10">TK19036</strain>
    </source>
</reference>
<keyword evidence="4 8" id="KW-0808">Transferase</keyword>
<dbReference type="SUPFAM" id="SSF53790">
    <property type="entry name" value="Tetrapyrrole methylase"/>
    <property type="match status" value="1"/>
</dbReference>
<dbReference type="AlphaFoldDB" id="A0AA49GQ17"/>
<dbReference type="EMBL" id="CP120682">
    <property type="protein sequence ID" value="WKN38368.1"/>
    <property type="molecule type" value="Genomic_DNA"/>
</dbReference>
<dbReference type="InterPro" id="IPR003043">
    <property type="entry name" value="Uropor_MeTrfase_CS"/>
</dbReference>
<dbReference type="Pfam" id="PF00590">
    <property type="entry name" value="TP_methylase"/>
    <property type="match status" value="1"/>
</dbReference>
<dbReference type="InterPro" id="IPR014777">
    <property type="entry name" value="4pyrrole_Mease_sub1"/>
</dbReference>
<dbReference type="PROSITE" id="PS00839">
    <property type="entry name" value="SUMT_1"/>
    <property type="match status" value="1"/>
</dbReference>
<dbReference type="PANTHER" id="PTHR45790">
    <property type="entry name" value="SIROHEME SYNTHASE-RELATED"/>
    <property type="match status" value="1"/>
</dbReference>
<name>A0AA49GQ17_9BACT</name>
<gene>
    <name evidence="10" type="primary">cobA</name>
    <name evidence="10" type="ORF">K4G66_06600</name>
</gene>
<dbReference type="PANTHER" id="PTHR45790:SF3">
    <property type="entry name" value="S-ADENOSYL-L-METHIONINE-DEPENDENT UROPORPHYRINOGEN III METHYLTRANSFERASE, CHLOROPLASTIC"/>
    <property type="match status" value="1"/>
</dbReference>
<evidence type="ECO:0000256" key="7">
    <source>
        <dbReference type="ARBA" id="ARBA00025705"/>
    </source>
</evidence>
<organism evidence="10">
    <name type="scientific">Roseihalotalea indica</name>
    <dbReference type="NCBI Taxonomy" id="2867963"/>
    <lineage>
        <taxon>Bacteria</taxon>
        <taxon>Pseudomonadati</taxon>
        <taxon>Bacteroidota</taxon>
        <taxon>Cytophagia</taxon>
        <taxon>Cytophagales</taxon>
        <taxon>Catalimonadaceae</taxon>
        <taxon>Roseihalotalea</taxon>
    </lineage>
</organism>
<dbReference type="PROSITE" id="PS00840">
    <property type="entry name" value="SUMT_2"/>
    <property type="match status" value="1"/>
</dbReference>
<dbReference type="InterPro" id="IPR050161">
    <property type="entry name" value="Siro_Cobalamin_biosynth"/>
</dbReference>
<keyword evidence="6" id="KW-0627">Porphyrin biosynthesis</keyword>
<dbReference type="InterPro" id="IPR000878">
    <property type="entry name" value="4pyrrol_Mease"/>
</dbReference>
<dbReference type="NCBIfam" id="NF004790">
    <property type="entry name" value="PRK06136.1"/>
    <property type="match status" value="1"/>
</dbReference>
<dbReference type="Gene3D" id="3.30.950.10">
    <property type="entry name" value="Methyltransferase, Cobalt-precorrin-4 Transmethylase, Domain 2"/>
    <property type="match status" value="1"/>
</dbReference>
<keyword evidence="3 8" id="KW-0489">Methyltransferase</keyword>
<dbReference type="GO" id="GO:0004851">
    <property type="term" value="F:uroporphyrin-III C-methyltransferase activity"/>
    <property type="evidence" value="ECO:0007669"/>
    <property type="project" value="UniProtKB-EC"/>
</dbReference>
<dbReference type="EC" id="2.1.1.107" evidence="2"/>
<evidence type="ECO:0000313" key="10">
    <source>
        <dbReference type="EMBL" id="WKN38368.1"/>
    </source>
</evidence>
<dbReference type="GO" id="GO:0019354">
    <property type="term" value="P:siroheme biosynthetic process"/>
    <property type="evidence" value="ECO:0007669"/>
    <property type="project" value="InterPro"/>
</dbReference>
<protein>
    <recommendedName>
        <fullName evidence="2">uroporphyrinogen-III C-methyltransferase</fullName>
        <ecNumber evidence="2">2.1.1.107</ecNumber>
    </recommendedName>
</protein>
<keyword evidence="5" id="KW-0949">S-adenosyl-L-methionine</keyword>
<dbReference type="InterPro" id="IPR006366">
    <property type="entry name" value="CobA/CysG_C"/>
</dbReference>
<evidence type="ECO:0000256" key="2">
    <source>
        <dbReference type="ARBA" id="ARBA00012162"/>
    </source>
</evidence>
<dbReference type="NCBIfam" id="TIGR01469">
    <property type="entry name" value="cobA_cysG_Cterm"/>
    <property type="match status" value="1"/>
</dbReference>
<accession>A0AA49GQ17</accession>
<dbReference type="GO" id="GO:0032259">
    <property type="term" value="P:methylation"/>
    <property type="evidence" value="ECO:0007669"/>
    <property type="project" value="UniProtKB-KW"/>
</dbReference>
<evidence type="ECO:0000256" key="3">
    <source>
        <dbReference type="ARBA" id="ARBA00022603"/>
    </source>
</evidence>
<evidence type="ECO:0000256" key="1">
    <source>
        <dbReference type="ARBA" id="ARBA00005879"/>
    </source>
</evidence>
<evidence type="ECO:0000256" key="8">
    <source>
        <dbReference type="RuleBase" id="RU003960"/>
    </source>
</evidence>
<dbReference type="InterPro" id="IPR014776">
    <property type="entry name" value="4pyrrole_Mease_sub2"/>
</dbReference>